<dbReference type="Pfam" id="PF07024">
    <property type="entry name" value="ImpE"/>
    <property type="match status" value="1"/>
</dbReference>
<evidence type="ECO:0000313" key="2">
    <source>
        <dbReference type="Proteomes" id="UP001239462"/>
    </source>
</evidence>
<comment type="caution">
    <text evidence="1">The sequence shown here is derived from an EMBL/GenBank/DDBJ whole genome shotgun (WGS) entry which is preliminary data.</text>
</comment>
<protein>
    <submittedName>
        <fullName evidence="1">Type VI secretion system accessory protein TagJ</fullName>
    </submittedName>
</protein>
<organism evidence="1 2">
    <name type="scientific">Roseiconus lacunae</name>
    <dbReference type="NCBI Taxonomy" id="2605694"/>
    <lineage>
        <taxon>Bacteria</taxon>
        <taxon>Pseudomonadati</taxon>
        <taxon>Planctomycetota</taxon>
        <taxon>Planctomycetia</taxon>
        <taxon>Pirellulales</taxon>
        <taxon>Pirellulaceae</taxon>
        <taxon>Roseiconus</taxon>
    </lineage>
</organism>
<dbReference type="Proteomes" id="UP001239462">
    <property type="component" value="Unassembled WGS sequence"/>
</dbReference>
<dbReference type="PIRSF" id="PIRSF029288">
    <property type="entry name" value="SciE_ImpE"/>
    <property type="match status" value="1"/>
</dbReference>
<gene>
    <name evidence="1" type="ORF">QTN89_04750</name>
</gene>
<dbReference type="EMBL" id="JASZZN010000003">
    <property type="protein sequence ID" value="MDM4014729.1"/>
    <property type="molecule type" value="Genomic_DNA"/>
</dbReference>
<dbReference type="InterPro" id="IPR009211">
    <property type="entry name" value="TagJ"/>
</dbReference>
<evidence type="ECO:0000313" key="1">
    <source>
        <dbReference type="EMBL" id="MDM4014729.1"/>
    </source>
</evidence>
<keyword evidence="2" id="KW-1185">Reference proteome</keyword>
<dbReference type="InterPro" id="IPR011990">
    <property type="entry name" value="TPR-like_helical_dom_sf"/>
</dbReference>
<dbReference type="SUPFAM" id="SSF144059">
    <property type="entry name" value="ImpE-like"/>
    <property type="match status" value="1"/>
</dbReference>
<accession>A0ABT7PE12</accession>
<sequence length="289" mass="32512">MLAEELLRENKLDEAFAELKQRVQKDPSEPKYRVFLFQMLSVLGKWESALSQLEICGQLADSNLAMVQAYREAIRCEVFRHRVFAGETSPLILGEPDRWLALLIEALKLSAAGKHEQAETMRIEAFEMAPMTSGTVQTAGEQSLPFEWMADADPRLGPVLEVLMNGQYYWVPFNRIAQIDLEPPQDLRDFVWMPAHFVLAGGGESFGMIPTRYPNSHLASDPTTRLARQTTWVPITDTEQEIFIGEGQRMLATDEDEFALLEIRKISLASDVEGSDQLFAVGDTGTVTE</sequence>
<reference evidence="1 2" key="1">
    <citation type="submission" date="2023-06" db="EMBL/GenBank/DDBJ databases">
        <title>Roseiconus lacunae JC819 isolated from Gulf of Mannar region, Tamil Nadu.</title>
        <authorList>
            <person name="Pk S."/>
            <person name="Ch S."/>
            <person name="Ch V.R."/>
        </authorList>
    </citation>
    <scope>NUCLEOTIDE SEQUENCE [LARGE SCALE GENOMIC DNA]</scope>
    <source>
        <strain evidence="1 2">JC819</strain>
    </source>
</reference>
<proteinExistence type="predicted"/>
<dbReference type="RefSeq" id="WP_149496682.1">
    <property type="nucleotide sequence ID" value="NZ_CP141221.1"/>
</dbReference>
<name>A0ABT7PE12_9BACT</name>
<dbReference type="Gene3D" id="1.25.40.10">
    <property type="entry name" value="Tetratricopeptide repeat domain"/>
    <property type="match status" value="1"/>
</dbReference>